<dbReference type="EMBL" id="JBHSRF010000150">
    <property type="protein sequence ID" value="MFC6087499.1"/>
    <property type="molecule type" value="Genomic_DNA"/>
</dbReference>
<keyword evidence="1" id="KW-1133">Transmembrane helix</keyword>
<keyword evidence="1" id="KW-0812">Transmembrane</keyword>
<reference evidence="3" key="1">
    <citation type="journal article" date="2019" name="Int. J. Syst. Evol. Microbiol.">
        <title>The Global Catalogue of Microorganisms (GCM) 10K type strain sequencing project: providing services to taxonomists for standard genome sequencing and annotation.</title>
        <authorList>
            <consortium name="The Broad Institute Genomics Platform"/>
            <consortium name="The Broad Institute Genome Sequencing Center for Infectious Disease"/>
            <person name="Wu L."/>
            <person name="Ma J."/>
        </authorList>
    </citation>
    <scope>NUCLEOTIDE SEQUENCE [LARGE SCALE GENOMIC DNA]</scope>
    <source>
        <strain evidence="3">JCM 30346</strain>
    </source>
</reference>
<name>A0ABW1NVR3_9ACTN</name>
<evidence type="ECO:0000256" key="1">
    <source>
        <dbReference type="SAM" id="Phobius"/>
    </source>
</evidence>
<protein>
    <submittedName>
        <fullName evidence="2">Uncharacterized protein</fullName>
    </submittedName>
</protein>
<organism evidence="2 3">
    <name type="scientific">Sphaerisporangium aureirubrum</name>
    <dbReference type="NCBI Taxonomy" id="1544736"/>
    <lineage>
        <taxon>Bacteria</taxon>
        <taxon>Bacillati</taxon>
        <taxon>Actinomycetota</taxon>
        <taxon>Actinomycetes</taxon>
        <taxon>Streptosporangiales</taxon>
        <taxon>Streptosporangiaceae</taxon>
        <taxon>Sphaerisporangium</taxon>
    </lineage>
</organism>
<feature type="transmembrane region" description="Helical" evidence="1">
    <location>
        <begin position="6"/>
        <end position="25"/>
    </location>
</feature>
<evidence type="ECO:0000313" key="3">
    <source>
        <dbReference type="Proteomes" id="UP001596137"/>
    </source>
</evidence>
<keyword evidence="1" id="KW-0472">Membrane</keyword>
<sequence>MTDPATGAIVIALIGAVMTGVRTWLRHGRGLTHELRTGRVYRLPPGSRIHHFGRRWVAVEAEGRPAGRRGRPDDGR</sequence>
<proteinExistence type="predicted"/>
<dbReference type="RefSeq" id="WP_380763805.1">
    <property type="nucleotide sequence ID" value="NZ_JBHSRF010000150.1"/>
</dbReference>
<keyword evidence="3" id="KW-1185">Reference proteome</keyword>
<evidence type="ECO:0000313" key="2">
    <source>
        <dbReference type="EMBL" id="MFC6087499.1"/>
    </source>
</evidence>
<comment type="caution">
    <text evidence="2">The sequence shown here is derived from an EMBL/GenBank/DDBJ whole genome shotgun (WGS) entry which is preliminary data.</text>
</comment>
<gene>
    <name evidence="2" type="ORF">ACFP1K_40495</name>
</gene>
<dbReference type="Proteomes" id="UP001596137">
    <property type="component" value="Unassembled WGS sequence"/>
</dbReference>
<accession>A0ABW1NVR3</accession>